<protein>
    <recommendedName>
        <fullName evidence="7">Large ribosomal subunit protein mL46</fullName>
    </recommendedName>
</protein>
<keyword evidence="10" id="KW-1185">Reference proteome</keyword>
<evidence type="ECO:0000256" key="2">
    <source>
        <dbReference type="ARBA" id="ARBA00009070"/>
    </source>
</evidence>
<dbReference type="InterPro" id="IPR021757">
    <property type="entry name" value="Ribosomal_mL46_N"/>
</dbReference>
<dbReference type="InterPro" id="IPR033650">
    <property type="entry name" value="Ribosomal_mL46_NUDIX"/>
</dbReference>
<evidence type="ECO:0000256" key="4">
    <source>
        <dbReference type="ARBA" id="ARBA00022980"/>
    </source>
</evidence>
<proteinExistence type="inferred from homology"/>
<name>U4LFA6_PYROM</name>
<dbReference type="GO" id="GO:0003735">
    <property type="term" value="F:structural constituent of ribosome"/>
    <property type="evidence" value="ECO:0007669"/>
    <property type="project" value="InterPro"/>
</dbReference>
<evidence type="ECO:0000256" key="5">
    <source>
        <dbReference type="ARBA" id="ARBA00023128"/>
    </source>
</evidence>
<comment type="subcellular location">
    <subcellularLocation>
        <location evidence="1">Mitochondrion</location>
    </subcellularLocation>
</comment>
<dbReference type="Pfam" id="PF11788">
    <property type="entry name" value="MRP-L46"/>
    <property type="match status" value="1"/>
</dbReference>
<evidence type="ECO:0000256" key="6">
    <source>
        <dbReference type="ARBA" id="ARBA00023274"/>
    </source>
</evidence>
<sequence length="324" mass="36758">MNAGIRSSRPLGMLLKQHLRQLPRCFATSATSAEASTDVPTASVNPYRVATSVVLSRPPMLTQELHPFEESFYFYQRRLNQRLALPFTRYFYIKKGTPADMEWKRKQKAAGGYTGFGESAWKDELKVKDNDQKEPDFGYKRLVKTTITGEDENLELNENGELPEGGKSRFEMPLSRITEADKKKDYRSLDRRGDRTLYFLVKSKGNAGPTWKFPVSPIAGRENLKEGAIRTLEQAAGVNMNTWFVGNVPIGHYTNPFGPEYPAPAEGLTAEKVFFMKARIMAGQANLENNLLGLEDFMWLTKEEIEEFAGDQYYKAVQHMLASQ</sequence>
<accession>U4LFA6</accession>
<gene>
    <name evidence="9" type="ORF">PCON_08757</name>
</gene>
<evidence type="ECO:0000313" key="10">
    <source>
        <dbReference type="Proteomes" id="UP000018144"/>
    </source>
</evidence>
<keyword evidence="3" id="KW-0809">Transit peptide</keyword>
<organism evidence="9 10">
    <name type="scientific">Pyronema omphalodes (strain CBS 100304)</name>
    <name type="common">Pyronema confluens</name>
    <dbReference type="NCBI Taxonomy" id="1076935"/>
    <lineage>
        <taxon>Eukaryota</taxon>
        <taxon>Fungi</taxon>
        <taxon>Dikarya</taxon>
        <taxon>Ascomycota</taxon>
        <taxon>Pezizomycotina</taxon>
        <taxon>Pezizomycetes</taxon>
        <taxon>Pezizales</taxon>
        <taxon>Pyronemataceae</taxon>
        <taxon>Pyronema</taxon>
    </lineage>
</organism>
<evidence type="ECO:0000313" key="9">
    <source>
        <dbReference type="EMBL" id="CCX30558.1"/>
    </source>
</evidence>
<keyword evidence="6" id="KW-0687">Ribonucleoprotein</keyword>
<dbReference type="FunFam" id="3.90.79.10:FF:000018">
    <property type="entry name" value="39S ribosomal protein L46, mitochondrial"/>
    <property type="match status" value="1"/>
</dbReference>
<dbReference type="PANTHER" id="PTHR13124:SF12">
    <property type="entry name" value="LARGE RIBOSOMAL SUBUNIT PROTEIN ML46"/>
    <property type="match status" value="1"/>
</dbReference>
<dbReference type="AlphaFoldDB" id="U4LFA6"/>
<evidence type="ECO:0000256" key="1">
    <source>
        <dbReference type="ARBA" id="ARBA00004173"/>
    </source>
</evidence>
<dbReference type="InterPro" id="IPR040008">
    <property type="entry name" value="Ribosomal_mL46"/>
</dbReference>
<evidence type="ECO:0000256" key="7">
    <source>
        <dbReference type="ARBA" id="ARBA00035190"/>
    </source>
</evidence>
<evidence type="ECO:0000259" key="8">
    <source>
        <dbReference type="Pfam" id="PF11788"/>
    </source>
</evidence>
<keyword evidence="5" id="KW-0496">Mitochondrion</keyword>
<dbReference type="Proteomes" id="UP000018144">
    <property type="component" value="Unassembled WGS sequence"/>
</dbReference>
<dbReference type="OMA" id="HPFENAF"/>
<keyword evidence="4 9" id="KW-0689">Ribosomal protein</keyword>
<comment type="similarity">
    <text evidence="2">Belongs to the mitochondrion-specific ribosomal protein mL46 family.</text>
</comment>
<dbReference type="eggNOG" id="KOG4548">
    <property type="taxonomic scope" value="Eukaryota"/>
</dbReference>
<dbReference type="EMBL" id="HF935442">
    <property type="protein sequence ID" value="CCX30558.1"/>
    <property type="molecule type" value="Genomic_DNA"/>
</dbReference>
<reference evidence="9 10" key="1">
    <citation type="journal article" date="2013" name="PLoS Genet.">
        <title>The genome and development-dependent transcriptomes of Pyronema confluens: a window into fungal evolution.</title>
        <authorList>
            <person name="Traeger S."/>
            <person name="Altegoer F."/>
            <person name="Freitag M."/>
            <person name="Gabaldon T."/>
            <person name="Kempken F."/>
            <person name="Kumar A."/>
            <person name="Marcet-Houben M."/>
            <person name="Poggeler S."/>
            <person name="Stajich J.E."/>
            <person name="Nowrousian M."/>
        </authorList>
    </citation>
    <scope>NUCLEOTIDE SEQUENCE [LARGE SCALE GENOMIC DNA]</scope>
    <source>
        <strain evidence="10">CBS 100304</strain>
        <tissue evidence="9">Vegetative mycelium</tissue>
    </source>
</reference>
<dbReference type="GO" id="GO:0005762">
    <property type="term" value="C:mitochondrial large ribosomal subunit"/>
    <property type="evidence" value="ECO:0007669"/>
    <property type="project" value="TreeGrafter"/>
</dbReference>
<evidence type="ECO:0000256" key="3">
    <source>
        <dbReference type="ARBA" id="ARBA00022946"/>
    </source>
</evidence>
<dbReference type="CDD" id="cd04661">
    <property type="entry name" value="NUDIX_MRP_L46"/>
    <property type="match status" value="1"/>
</dbReference>
<dbReference type="STRING" id="1076935.U4LFA6"/>
<dbReference type="GO" id="GO:0005743">
    <property type="term" value="C:mitochondrial inner membrane"/>
    <property type="evidence" value="ECO:0007669"/>
    <property type="project" value="UniProtKB-ARBA"/>
</dbReference>
<dbReference type="PANTHER" id="PTHR13124">
    <property type="entry name" value="39S RIBOSOMAL PROTEIN L46, MITOCHONDRIAL PRECURSOR-RELATED"/>
    <property type="match status" value="1"/>
</dbReference>
<feature type="domain" description="Large ribosomal subunit protein mL46 N-terminal" evidence="8">
    <location>
        <begin position="47"/>
        <end position="181"/>
    </location>
</feature>
<dbReference type="OrthoDB" id="414075at2759"/>
<dbReference type="Gene3D" id="3.90.79.10">
    <property type="entry name" value="Nucleoside Triphosphate Pyrophosphohydrolase"/>
    <property type="match status" value="1"/>
</dbReference>